<evidence type="ECO:0000256" key="1">
    <source>
        <dbReference type="SAM" id="SignalP"/>
    </source>
</evidence>
<dbReference type="Gene3D" id="2.160.20.80">
    <property type="entry name" value="E3 ubiquitin-protein ligase SopA"/>
    <property type="match status" value="1"/>
</dbReference>
<evidence type="ECO:0000313" key="3">
    <source>
        <dbReference type="Proteomes" id="UP000636010"/>
    </source>
</evidence>
<dbReference type="RefSeq" id="WP_188465681.1">
    <property type="nucleotide sequence ID" value="NZ_BAABHU010000011.1"/>
</dbReference>
<feature type="signal peptide" evidence="1">
    <location>
        <begin position="1"/>
        <end position="23"/>
    </location>
</feature>
<keyword evidence="3" id="KW-1185">Reference proteome</keyword>
<name>A0ABQ1MV75_9BACT</name>
<accession>A0ABQ1MV75</accession>
<dbReference type="EMBL" id="BMEC01000011">
    <property type="protein sequence ID" value="GGC45276.1"/>
    <property type="molecule type" value="Genomic_DNA"/>
</dbReference>
<dbReference type="Proteomes" id="UP000636010">
    <property type="component" value="Unassembled WGS sequence"/>
</dbReference>
<proteinExistence type="predicted"/>
<reference evidence="3" key="1">
    <citation type="journal article" date="2019" name="Int. J. Syst. Evol. Microbiol.">
        <title>The Global Catalogue of Microorganisms (GCM) 10K type strain sequencing project: providing services to taxonomists for standard genome sequencing and annotation.</title>
        <authorList>
            <consortium name="The Broad Institute Genomics Platform"/>
            <consortium name="The Broad Institute Genome Sequencing Center for Infectious Disease"/>
            <person name="Wu L."/>
            <person name="Ma J."/>
        </authorList>
    </citation>
    <scope>NUCLEOTIDE SEQUENCE [LARGE SCALE GENOMIC DNA]</scope>
    <source>
        <strain evidence="3">CGMCC 1.10832</strain>
    </source>
</reference>
<keyword evidence="1" id="KW-0732">Signal</keyword>
<gene>
    <name evidence="2" type="ORF">GCM10011506_33580</name>
</gene>
<protein>
    <recommendedName>
        <fullName evidence="4">Pentapeptide repeat-containing protein</fullName>
    </recommendedName>
</protein>
<evidence type="ECO:0008006" key="4">
    <source>
        <dbReference type="Google" id="ProtNLM"/>
    </source>
</evidence>
<organism evidence="2 3">
    <name type="scientific">Marivirga lumbricoides</name>
    <dbReference type="NCBI Taxonomy" id="1046115"/>
    <lineage>
        <taxon>Bacteria</taxon>
        <taxon>Pseudomonadati</taxon>
        <taxon>Bacteroidota</taxon>
        <taxon>Cytophagia</taxon>
        <taxon>Cytophagales</taxon>
        <taxon>Marivirgaceae</taxon>
        <taxon>Marivirga</taxon>
    </lineage>
</organism>
<evidence type="ECO:0000313" key="2">
    <source>
        <dbReference type="EMBL" id="GGC45276.1"/>
    </source>
</evidence>
<feature type="chain" id="PRO_5046852490" description="Pentapeptide repeat-containing protein" evidence="1">
    <location>
        <begin position="24"/>
        <end position="258"/>
    </location>
</feature>
<dbReference type="InterPro" id="IPR001646">
    <property type="entry name" value="5peptide_repeat"/>
</dbReference>
<comment type="caution">
    <text evidence="2">The sequence shown here is derived from an EMBL/GenBank/DDBJ whole genome shotgun (WGS) entry which is preliminary data.</text>
</comment>
<dbReference type="Pfam" id="PF13576">
    <property type="entry name" value="Pentapeptide_3"/>
    <property type="match status" value="1"/>
</dbReference>
<sequence length="258" mass="29344">MMKKINLLLAALLFVTVTVSVNAQSIDAKEIIKKAKAGKDITYQNATIKGVLDFTPYEEKKDDLPGRSWFSTSSNTIKNEISGKITFINCTFEDDVLAYLHDDDTEYTFVSNFEEDVIFKNCAFKEGAAFKYSTFSGIVDFSGSEIKEEANFKYAEFEKEADFAKLNFKELANFKYAEFEEMVTFSGSTFNSEANFKYTEIDNGVNFSNTIFEDFLNLKYTKLNGAVNLKNFQINGDMDTKYTEVNGKSFTSYLVNNR</sequence>